<keyword evidence="7" id="KW-1185">Reference proteome</keyword>
<dbReference type="Proteomes" id="UP000656042">
    <property type="component" value="Unassembled WGS sequence"/>
</dbReference>
<dbReference type="InterPro" id="IPR006035">
    <property type="entry name" value="Ureohydrolase"/>
</dbReference>
<feature type="compositionally biased region" description="Low complexity" evidence="5">
    <location>
        <begin position="414"/>
        <end position="426"/>
    </location>
</feature>
<name>A0A8J3C281_9ACTN</name>
<sequence>MRRIAILDAPTNLGLRPPTATSVPGCAKAPGALRDHGLLQRLQARDAGCLTPPRYDPGDWRPGDGVCHAAEIAAYSRALAGRIAAIIDAGEFPVVLGGDCSVLLGSGLAMNRLGDEIGGRIGLVFVDGHSDFRHPGNASYVGAAAGEDLALATGRGQSDLAAIEGRRPYFRDIDVVVLGIRAQDEYRLDLQAAGIVTRPVPTLRVEGAARSAQWARDQLADCAGYWVHVDVDVLDPAVMPAVDAPDPGGIAFPELELLLAGLVDTPHCLGVEVTVFDPDYDPDGGYAEEIASTVVAGLAPVRTVDARPDLVAARRELAEPDPQPAVAETPEATDPDADADAMLADAMPADGSESPGTPDETTAPAAPALGVVAHDDDITADNDDITADNEAAADDGAADDGAADDGAADDGAADDGAAAANEPAAGLEEAPDHGDAADEISAREPMAADDEIAAHEPITTDDSTVTDDSAAEGPGATDDVAADIDVTTDDVPADDVPADDVAADLVVAEVGATSDGSGDDPAVAAETGRTETHRHARPLGLAPTLDSEPLPATRPGMLRPRSTDSFSLPAQRPAFDIGPDEEPADLA</sequence>
<dbReference type="PANTHER" id="PTHR43782:SF3">
    <property type="entry name" value="ARGINASE"/>
    <property type="match status" value="1"/>
</dbReference>
<dbReference type="PROSITE" id="PS51409">
    <property type="entry name" value="ARGINASE_2"/>
    <property type="match status" value="1"/>
</dbReference>
<dbReference type="SUPFAM" id="SSF52768">
    <property type="entry name" value="Arginase/deacetylase"/>
    <property type="match status" value="1"/>
</dbReference>
<feature type="compositionally biased region" description="Acidic residues" evidence="5">
    <location>
        <begin position="378"/>
        <end position="413"/>
    </location>
</feature>
<dbReference type="EMBL" id="BMMX01000016">
    <property type="protein sequence ID" value="GGK98949.1"/>
    <property type="molecule type" value="Genomic_DNA"/>
</dbReference>
<comment type="caution">
    <text evidence="6">The sequence shown here is derived from an EMBL/GenBank/DDBJ whole genome shotgun (WGS) entry which is preliminary data.</text>
</comment>
<feature type="region of interest" description="Disordered" evidence="5">
    <location>
        <begin position="371"/>
        <end position="496"/>
    </location>
</feature>
<dbReference type="PANTHER" id="PTHR43782">
    <property type="entry name" value="ARGINASE"/>
    <property type="match status" value="1"/>
</dbReference>
<dbReference type="GO" id="GO:0004053">
    <property type="term" value="F:arginase activity"/>
    <property type="evidence" value="ECO:0007669"/>
    <property type="project" value="TreeGrafter"/>
</dbReference>
<reference evidence="6" key="1">
    <citation type="journal article" date="2014" name="Int. J. Syst. Evol. Microbiol.">
        <title>Complete genome sequence of Corynebacterium casei LMG S-19264T (=DSM 44701T), isolated from a smear-ripened cheese.</title>
        <authorList>
            <consortium name="US DOE Joint Genome Institute (JGI-PGF)"/>
            <person name="Walter F."/>
            <person name="Albersmeier A."/>
            <person name="Kalinowski J."/>
            <person name="Ruckert C."/>
        </authorList>
    </citation>
    <scope>NUCLEOTIDE SEQUENCE</scope>
    <source>
        <strain evidence="6">CGMCC 4.7299</strain>
    </source>
</reference>
<evidence type="ECO:0008006" key="8">
    <source>
        <dbReference type="Google" id="ProtNLM"/>
    </source>
</evidence>
<feature type="compositionally biased region" description="Basic and acidic residues" evidence="5">
    <location>
        <begin position="430"/>
        <end position="442"/>
    </location>
</feature>
<evidence type="ECO:0000313" key="7">
    <source>
        <dbReference type="Proteomes" id="UP000656042"/>
    </source>
</evidence>
<organism evidence="6 7">
    <name type="scientific">Mangrovihabitans endophyticus</name>
    <dbReference type="NCBI Taxonomy" id="1751298"/>
    <lineage>
        <taxon>Bacteria</taxon>
        <taxon>Bacillati</taxon>
        <taxon>Actinomycetota</taxon>
        <taxon>Actinomycetes</taxon>
        <taxon>Micromonosporales</taxon>
        <taxon>Micromonosporaceae</taxon>
        <taxon>Mangrovihabitans</taxon>
    </lineage>
</organism>
<comment type="similarity">
    <text evidence="4">Belongs to the arginase family.</text>
</comment>
<dbReference type="InterPro" id="IPR023696">
    <property type="entry name" value="Ureohydrolase_dom_sf"/>
</dbReference>
<evidence type="ECO:0000256" key="3">
    <source>
        <dbReference type="ARBA" id="ARBA00023211"/>
    </source>
</evidence>
<keyword evidence="3" id="KW-0464">Manganese</keyword>
<dbReference type="GO" id="GO:0005737">
    <property type="term" value="C:cytoplasm"/>
    <property type="evidence" value="ECO:0007669"/>
    <property type="project" value="TreeGrafter"/>
</dbReference>
<feature type="compositionally biased region" description="Acidic residues" evidence="5">
    <location>
        <begin position="480"/>
        <end position="496"/>
    </location>
</feature>
<feature type="region of interest" description="Disordered" evidence="5">
    <location>
        <begin position="316"/>
        <end position="336"/>
    </location>
</feature>
<accession>A0A8J3C281</accession>
<feature type="compositionally biased region" description="Acidic residues" evidence="5">
    <location>
        <begin position="578"/>
        <end position="587"/>
    </location>
</feature>
<protein>
    <recommendedName>
        <fullName evidence="8">Arginase</fullName>
    </recommendedName>
</protein>
<dbReference type="GO" id="GO:0030145">
    <property type="term" value="F:manganese ion binding"/>
    <property type="evidence" value="ECO:0007669"/>
    <property type="project" value="TreeGrafter"/>
</dbReference>
<dbReference type="Pfam" id="PF00491">
    <property type="entry name" value="Arginase"/>
    <property type="match status" value="1"/>
</dbReference>
<feature type="region of interest" description="Disordered" evidence="5">
    <location>
        <begin position="510"/>
        <end position="587"/>
    </location>
</feature>
<evidence type="ECO:0000256" key="2">
    <source>
        <dbReference type="ARBA" id="ARBA00022801"/>
    </source>
</evidence>
<dbReference type="PRINTS" id="PR00116">
    <property type="entry name" value="ARGINASE"/>
</dbReference>
<gene>
    <name evidence="6" type="ORF">GCM10012284_36670</name>
</gene>
<proteinExistence type="inferred from homology"/>
<evidence type="ECO:0000256" key="4">
    <source>
        <dbReference type="PROSITE-ProRule" id="PRU00742"/>
    </source>
</evidence>
<keyword evidence="1" id="KW-0479">Metal-binding</keyword>
<reference evidence="6" key="2">
    <citation type="submission" date="2020-09" db="EMBL/GenBank/DDBJ databases">
        <authorList>
            <person name="Sun Q."/>
            <person name="Zhou Y."/>
        </authorList>
    </citation>
    <scope>NUCLEOTIDE SEQUENCE</scope>
    <source>
        <strain evidence="6">CGMCC 4.7299</strain>
    </source>
</reference>
<evidence type="ECO:0000256" key="1">
    <source>
        <dbReference type="ARBA" id="ARBA00022723"/>
    </source>
</evidence>
<evidence type="ECO:0000256" key="5">
    <source>
        <dbReference type="SAM" id="MobiDB-lite"/>
    </source>
</evidence>
<keyword evidence="2" id="KW-0378">Hydrolase</keyword>
<evidence type="ECO:0000313" key="6">
    <source>
        <dbReference type="EMBL" id="GGK98949.1"/>
    </source>
</evidence>
<dbReference type="CDD" id="cd09999">
    <property type="entry name" value="Arginase-like_1"/>
    <property type="match status" value="1"/>
</dbReference>
<dbReference type="AlphaFoldDB" id="A0A8J3C281"/>
<dbReference type="Gene3D" id="3.40.800.10">
    <property type="entry name" value="Ureohydrolase domain"/>
    <property type="match status" value="1"/>
</dbReference>